<evidence type="ECO:0000256" key="1">
    <source>
        <dbReference type="SAM" id="Phobius"/>
    </source>
</evidence>
<dbReference type="Pfam" id="PF07885">
    <property type="entry name" value="Ion_trans_2"/>
    <property type="match status" value="1"/>
</dbReference>
<protein>
    <submittedName>
        <fullName evidence="3">Ion channel</fullName>
    </submittedName>
</protein>
<dbReference type="SUPFAM" id="SSF81324">
    <property type="entry name" value="Voltage-gated potassium channels"/>
    <property type="match status" value="1"/>
</dbReference>
<keyword evidence="1" id="KW-1133">Transmembrane helix</keyword>
<dbReference type="AlphaFoldDB" id="F2AK92"/>
<dbReference type="RefSeq" id="WP_007324059.1">
    <property type="nucleotide sequence ID" value="NZ_AFAR01000001.1"/>
</dbReference>
<feature type="transmembrane region" description="Helical" evidence="1">
    <location>
        <begin position="200"/>
        <end position="221"/>
    </location>
</feature>
<feature type="transmembrane region" description="Helical" evidence="1">
    <location>
        <begin position="90"/>
        <end position="115"/>
    </location>
</feature>
<accession>F2AK92</accession>
<dbReference type="PROSITE" id="PS51257">
    <property type="entry name" value="PROKAR_LIPOPROTEIN"/>
    <property type="match status" value="1"/>
</dbReference>
<proteinExistence type="predicted"/>
<dbReference type="EMBL" id="AFAR01000001">
    <property type="protein sequence ID" value="EGF29960.1"/>
    <property type="molecule type" value="Genomic_DNA"/>
</dbReference>
<name>F2AK92_RHOBT</name>
<feature type="domain" description="Potassium channel" evidence="2">
    <location>
        <begin position="160"/>
        <end position="221"/>
    </location>
</feature>
<keyword evidence="1" id="KW-0472">Membrane</keyword>
<dbReference type="InterPro" id="IPR013099">
    <property type="entry name" value="K_chnl_dom"/>
</dbReference>
<feature type="transmembrane region" description="Helical" evidence="1">
    <location>
        <begin position="21"/>
        <end position="38"/>
    </location>
</feature>
<feature type="transmembrane region" description="Helical" evidence="1">
    <location>
        <begin position="127"/>
        <end position="148"/>
    </location>
</feature>
<comment type="caution">
    <text evidence="3">The sequence shown here is derived from an EMBL/GenBank/DDBJ whole genome shotgun (WGS) entry which is preliminary data.</text>
</comment>
<evidence type="ECO:0000259" key="2">
    <source>
        <dbReference type="Pfam" id="PF07885"/>
    </source>
</evidence>
<evidence type="ECO:0000313" key="3">
    <source>
        <dbReference type="EMBL" id="EGF29960.1"/>
    </source>
</evidence>
<keyword evidence="1" id="KW-0812">Transmembrane</keyword>
<evidence type="ECO:0000313" key="4">
    <source>
        <dbReference type="Proteomes" id="UP000006222"/>
    </source>
</evidence>
<sequence>MTLPLKFDSHRWLREPRHGELLLALVALIFVQSCLSVENVVHRVVLNGFFFVVVLSAIRSFSGSTKRMWATLLVGVLAYATSWANEITEIMGLAIASDLCFAMVFFALIHAVGVNVFCEGPIDANRIIGAVSIYFLLGLLWAFLYTLVELVEPGSFLFPMPASEMPQNTRLISEFIYFSNVTLTTLGYGDVVPLSRPAKMLAVMQAMLGQLYVAIVIARMVGLQVSQRRENAEE</sequence>
<reference evidence="3 4" key="1">
    <citation type="journal article" date="2013" name="Mar. Genomics">
        <title>Expression of sulfatases in Rhodopirellula baltica and the diversity of sulfatases in the genus Rhodopirellula.</title>
        <authorList>
            <person name="Wegner C.E."/>
            <person name="Richter-Heitmann T."/>
            <person name="Klindworth A."/>
            <person name="Klockow C."/>
            <person name="Richter M."/>
            <person name="Achstetter T."/>
            <person name="Glockner F.O."/>
            <person name="Harder J."/>
        </authorList>
    </citation>
    <scope>NUCLEOTIDE SEQUENCE [LARGE SCALE GENOMIC DNA]</scope>
    <source>
        <strain evidence="3 4">WH47</strain>
    </source>
</reference>
<feature type="transmembrane region" description="Helical" evidence="1">
    <location>
        <begin position="44"/>
        <end position="61"/>
    </location>
</feature>
<dbReference type="PATRIC" id="fig|991778.3.peg.62"/>
<gene>
    <name evidence="3" type="ORF">RBWH47_03878</name>
</gene>
<dbReference type="Gene3D" id="1.10.287.70">
    <property type="match status" value="1"/>
</dbReference>
<organism evidence="3 4">
    <name type="scientific">Rhodopirellula baltica WH47</name>
    <dbReference type="NCBI Taxonomy" id="991778"/>
    <lineage>
        <taxon>Bacteria</taxon>
        <taxon>Pseudomonadati</taxon>
        <taxon>Planctomycetota</taxon>
        <taxon>Planctomycetia</taxon>
        <taxon>Pirellulales</taxon>
        <taxon>Pirellulaceae</taxon>
        <taxon>Rhodopirellula</taxon>
    </lineage>
</organism>
<dbReference type="Proteomes" id="UP000006222">
    <property type="component" value="Unassembled WGS sequence"/>
</dbReference>